<accession>A0ABQ2CZ85</accession>
<evidence type="ECO:0000256" key="2">
    <source>
        <dbReference type="ARBA" id="ARBA00001947"/>
    </source>
</evidence>
<evidence type="ECO:0000256" key="1">
    <source>
        <dbReference type="ARBA" id="ARBA00001726"/>
    </source>
</evidence>
<dbReference type="Proteomes" id="UP000632222">
    <property type="component" value="Unassembled WGS sequence"/>
</dbReference>
<dbReference type="InterPro" id="IPR036409">
    <property type="entry name" value="Aldolase_II/adducin_N_sf"/>
</dbReference>
<gene>
    <name evidence="8" type="primary">araD</name>
    <name evidence="8" type="ORF">GCM10008938_21880</name>
</gene>
<evidence type="ECO:0000313" key="8">
    <source>
        <dbReference type="EMBL" id="GGJ35444.1"/>
    </source>
</evidence>
<dbReference type="SMART" id="SM01007">
    <property type="entry name" value="Aldolase_II"/>
    <property type="match status" value="1"/>
</dbReference>
<evidence type="ECO:0000256" key="3">
    <source>
        <dbReference type="ARBA" id="ARBA00010037"/>
    </source>
</evidence>
<keyword evidence="5" id="KW-0479">Metal-binding</keyword>
<dbReference type="RefSeq" id="WP_189002730.1">
    <property type="nucleotide sequence ID" value="NZ_BMOD01000007.1"/>
</dbReference>
<dbReference type="PANTHER" id="PTHR22789:SF8">
    <property type="entry name" value="L-RIBULOSE-5-PHOSPHATE 4-EPIMERASE SGBE"/>
    <property type="match status" value="1"/>
</dbReference>
<comment type="caution">
    <text evidence="8">The sequence shown here is derived from an EMBL/GenBank/DDBJ whole genome shotgun (WGS) entry which is preliminary data.</text>
</comment>
<dbReference type="Pfam" id="PF00596">
    <property type="entry name" value="Aldolase_II"/>
    <property type="match status" value="1"/>
</dbReference>
<name>A0ABQ2CZ85_9DEIO</name>
<evidence type="ECO:0000256" key="4">
    <source>
        <dbReference type="ARBA" id="ARBA00013186"/>
    </source>
</evidence>
<reference evidence="9" key="1">
    <citation type="journal article" date="2019" name="Int. J. Syst. Evol. Microbiol.">
        <title>The Global Catalogue of Microorganisms (GCM) 10K type strain sequencing project: providing services to taxonomists for standard genome sequencing and annotation.</title>
        <authorList>
            <consortium name="The Broad Institute Genomics Platform"/>
            <consortium name="The Broad Institute Genome Sequencing Center for Infectious Disease"/>
            <person name="Wu L."/>
            <person name="Ma J."/>
        </authorList>
    </citation>
    <scope>NUCLEOTIDE SEQUENCE [LARGE SCALE GENOMIC DNA]</scope>
    <source>
        <strain evidence="9">JCM 14370</strain>
    </source>
</reference>
<feature type="domain" description="Class II aldolase/adducin N-terminal" evidence="7">
    <location>
        <begin position="8"/>
        <end position="187"/>
    </location>
</feature>
<dbReference type="SUPFAM" id="SSF53639">
    <property type="entry name" value="AraD/HMP-PK domain-like"/>
    <property type="match status" value="1"/>
</dbReference>
<dbReference type="PANTHER" id="PTHR22789">
    <property type="entry name" value="FUCULOSE PHOSPHATE ALDOLASE"/>
    <property type="match status" value="1"/>
</dbReference>
<organism evidence="8 9">
    <name type="scientific">Deinococcus roseus</name>
    <dbReference type="NCBI Taxonomy" id="392414"/>
    <lineage>
        <taxon>Bacteria</taxon>
        <taxon>Thermotogati</taxon>
        <taxon>Deinococcota</taxon>
        <taxon>Deinococci</taxon>
        <taxon>Deinococcales</taxon>
        <taxon>Deinococcaceae</taxon>
        <taxon>Deinococcus</taxon>
    </lineage>
</organism>
<keyword evidence="9" id="KW-1185">Reference proteome</keyword>
<dbReference type="Gene3D" id="3.40.225.10">
    <property type="entry name" value="Class II aldolase/adducin N-terminal domain"/>
    <property type="match status" value="1"/>
</dbReference>
<dbReference type="EMBL" id="BMOD01000007">
    <property type="protein sequence ID" value="GGJ35444.1"/>
    <property type="molecule type" value="Genomic_DNA"/>
</dbReference>
<proteinExistence type="inferred from homology"/>
<evidence type="ECO:0000256" key="6">
    <source>
        <dbReference type="ARBA" id="ARBA00022833"/>
    </source>
</evidence>
<evidence type="ECO:0000259" key="7">
    <source>
        <dbReference type="SMART" id="SM01007"/>
    </source>
</evidence>
<evidence type="ECO:0000313" key="9">
    <source>
        <dbReference type="Proteomes" id="UP000632222"/>
    </source>
</evidence>
<protein>
    <recommendedName>
        <fullName evidence="4">L-ribulose-5-phosphate 4-epimerase</fullName>
        <ecNumber evidence="4">5.1.3.4</ecNumber>
    </recommendedName>
</protein>
<comment type="similarity">
    <text evidence="3">Belongs to the aldolase class II family. AraD/FucA subfamily.</text>
</comment>
<evidence type="ECO:0000256" key="5">
    <source>
        <dbReference type="ARBA" id="ARBA00022723"/>
    </source>
</evidence>
<comment type="cofactor">
    <cofactor evidence="2">
        <name>Zn(2+)</name>
        <dbReference type="ChEBI" id="CHEBI:29105"/>
    </cofactor>
</comment>
<sequence>MLLPHLREELCKAHLQLPAQGLVTWTSGNISVLDEREGLMVIKPSGLLFEELTPESMVVLDLDGKVIEGKYKPSSDTATHAYIYRHLPHVRSIIHTHSAYATAWAANNREIPCILTAMADEFGGPIPCGGFALIGGEEIGKEVVKTLSGHRSPAVILKNHGVFTIGESIQKALKAAVMCEDVAKTVHLAYQLGTPEKLDHADIDKLYDRYTHVYGQK</sequence>
<dbReference type="InterPro" id="IPR001303">
    <property type="entry name" value="Aldolase_II/adducin_N"/>
</dbReference>
<dbReference type="EC" id="5.1.3.4" evidence="4"/>
<dbReference type="InterPro" id="IPR050197">
    <property type="entry name" value="Aldolase_class_II_sugar_metab"/>
</dbReference>
<comment type="catalytic activity">
    <reaction evidence="1">
        <text>L-ribulose 5-phosphate = D-xylulose 5-phosphate</text>
        <dbReference type="Rhea" id="RHEA:22368"/>
        <dbReference type="ChEBI" id="CHEBI:57737"/>
        <dbReference type="ChEBI" id="CHEBI:58226"/>
        <dbReference type="EC" id="5.1.3.4"/>
    </reaction>
</comment>
<dbReference type="NCBIfam" id="NF005123">
    <property type="entry name" value="PRK06557.1"/>
    <property type="match status" value="1"/>
</dbReference>
<keyword evidence="6" id="KW-0862">Zinc</keyword>